<feature type="transmembrane region" description="Helical" evidence="6">
    <location>
        <begin position="67"/>
        <end position="86"/>
    </location>
</feature>
<dbReference type="PANTHER" id="PTHR30238:SF4">
    <property type="entry name" value="SLL1022 PROTEIN"/>
    <property type="match status" value="1"/>
</dbReference>
<dbReference type="EMBL" id="JAUSUQ010000011">
    <property type="protein sequence ID" value="MDQ0340070.1"/>
    <property type="molecule type" value="Genomic_DNA"/>
</dbReference>
<evidence type="ECO:0000256" key="2">
    <source>
        <dbReference type="ARBA" id="ARBA00007511"/>
    </source>
</evidence>
<evidence type="ECO:0000256" key="3">
    <source>
        <dbReference type="ARBA" id="ARBA00022692"/>
    </source>
</evidence>
<keyword evidence="4 6" id="KW-1133">Transmembrane helix</keyword>
<evidence type="ECO:0000313" key="8">
    <source>
        <dbReference type="Proteomes" id="UP001232445"/>
    </source>
</evidence>
<keyword evidence="3 6" id="KW-0812">Transmembrane</keyword>
<feature type="transmembrane region" description="Helical" evidence="6">
    <location>
        <begin position="41"/>
        <end position="61"/>
    </location>
</feature>
<keyword evidence="5 6" id="KW-0472">Membrane</keyword>
<dbReference type="InterPro" id="IPR005496">
    <property type="entry name" value="Integral_membrane_TerC"/>
</dbReference>
<evidence type="ECO:0000256" key="1">
    <source>
        <dbReference type="ARBA" id="ARBA00004141"/>
    </source>
</evidence>
<proteinExistence type="inferred from homology"/>
<gene>
    <name evidence="7" type="ORF">J2S00_002865</name>
</gene>
<dbReference type="Pfam" id="PF03741">
    <property type="entry name" value="TerC"/>
    <property type="match status" value="1"/>
</dbReference>
<evidence type="ECO:0000313" key="7">
    <source>
        <dbReference type="EMBL" id="MDQ0340070.1"/>
    </source>
</evidence>
<name>A0ABU0CUN6_9BACI</name>
<evidence type="ECO:0000256" key="4">
    <source>
        <dbReference type="ARBA" id="ARBA00022989"/>
    </source>
</evidence>
<evidence type="ECO:0000256" key="6">
    <source>
        <dbReference type="SAM" id="Phobius"/>
    </source>
</evidence>
<feature type="transmembrane region" description="Helical" evidence="6">
    <location>
        <begin position="6"/>
        <end position="29"/>
    </location>
</feature>
<keyword evidence="8" id="KW-1185">Reference proteome</keyword>
<organism evidence="7 8">
    <name type="scientific">Caldalkalibacillus uzonensis</name>
    <dbReference type="NCBI Taxonomy" id="353224"/>
    <lineage>
        <taxon>Bacteria</taxon>
        <taxon>Bacillati</taxon>
        <taxon>Bacillota</taxon>
        <taxon>Bacilli</taxon>
        <taxon>Bacillales</taxon>
        <taxon>Bacillaceae</taxon>
        <taxon>Caldalkalibacillus</taxon>
    </lineage>
</organism>
<feature type="transmembrane region" description="Helical" evidence="6">
    <location>
        <begin position="98"/>
        <end position="124"/>
    </location>
</feature>
<dbReference type="PANTHER" id="PTHR30238">
    <property type="entry name" value="MEMBRANE BOUND PREDICTED REDOX MODULATOR"/>
    <property type="match status" value="1"/>
</dbReference>
<dbReference type="NCBIfam" id="TIGR03717">
    <property type="entry name" value="R_switched_YjbE"/>
    <property type="match status" value="1"/>
</dbReference>
<comment type="similarity">
    <text evidence="2">Belongs to the TerC family.</text>
</comment>
<feature type="transmembrane region" description="Helical" evidence="6">
    <location>
        <begin position="193"/>
        <end position="212"/>
    </location>
</feature>
<dbReference type="RefSeq" id="WP_307341049.1">
    <property type="nucleotide sequence ID" value="NZ_JAUSUQ010000011.1"/>
</dbReference>
<feature type="transmembrane region" description="Helical" evidence="6">
    <location>
        <begin position="160"/>
        <end position="178"/>
    </location>
</feature>
<accession>A0ABU0CUN6</accession>
<dbReference type="InterPro" id="IPR022301">
    <property type="entry name" value="Integral_membrane_YjbE"/>
</dbReference>
<evidence type="ECO:0000256" key="5">
    <source>
        <dbReference type="ARBA" id="ARBA00023136"/>
    </source>
</evidence>
<feature type="transmembrane region" description="Helical" evidence="6">
    <location>
        <begin position="130"/>
        <end position="148"/>
    </location>
</feature>
<dbReference type="Proteomes" id="UP001232445">
    <property type="component" value="Unassembled WGS sequence"/>
</dbReference>
<comment type="caution">
    <text evidence="7">The sequence shown here is derived from an EMBL/GenBank/DDBJ whole genome shotgun (WGS) entry which is preliminary data.</text>
</comment>
<sequence length="220" mass="24148">MEWWLLAFVKIVFINMILSGDNAIVIAMASRNLPEAKRRLAIFWGAFGAIALRVILTVVAIQLLSIPFLMAVGALLLLWVAIKLLADQEQEKDIQASNVLLTVVMTIMMADFIMSLDNVVAIAAVAKGDLLLITLGLILSIPIIIWGSHFVLKLLDRYPVFLYLGAAILGFTAGEMVLEDQKVSPWLESVWPLPHWGLPVALALLVMGAGHISKNSKTCY</sequence>
<protein>
    <submittedName>
        <fullName evidence="7">YjbE family integral membrane protein</fullName>
    </submittedName>
</protein>
<reference evidence="7 8" key="1">
    <citation type="submission" date="2023-07" db="EMBL/GenBank/DDBJ databases">
        <title>Genomic Encyclopedia of Type Strains, Phase IV (KMG-IV): sequencing the most valuable type-strain genomes for metagenomic binning, comparative biology and taxonomic classification.</title>
        <authorList>
            <person name="Goeker M."/>
        </authorList>
    </citation>
    <scope>NUCLEOTIDE SEQUENCE [LARGE SCALE GENOMIC DNA]</scope>
    <source>
        <strain evidence="7 8">DSM 17740</strain>
    </source>
</reference>
<comment type="subcellular location">
    <subcellularLocation>
        <location evidence="1">Membrane</location>
        <topology evidence="1">Multi-pass membrane protein</topology>
    </subcellularLocation>
</comment>